<dbReference type="InterPro" id="IPR049326">
    <property type="entry name" value="Rhodopsin_dom_fungi"/>
</dbReference>
<keyword evidence="4 7" id="KW-0472">Membrane</keyword>
<evidence type="ECO:0000256" key="5">
    <source>
        <dbReference type="ARBA" id="ARBA00038359"/>
    </source>
</evidence>
<keyword evidence="10" id="KW-1185">Reference proteome</keyword>
<feature type="transmembrane region" description="Helical" evidence="7">
    <location>
        <begin position="129"/>
        <end position="151"/>
    </location>
</feature>
<dbReference type="PANTHER" id="PTHR33048:SF146">
    <property type="entry name" value="INTEGRAL MEMBRANE PROTEIN"/>
    <property type="match status" value="1"/>
</dbReference>
<evidence type="ECO:0000313" key="10">
    <source>
        <dbReference type="Proteomes" id="UP001278766"/>
    </source>
</evidence>
<dbReference type="InterPro" id="IPR052337">
    <property type="entry name" value="SAT4-like"/>
</dbReference>
<evidence type="ECO:0000256" key="3">
    <source>
        <dbReference type="ARBA" id="ARBA00022989"/>
    </source>
</evidence>
<reference evidence="9" key="1">
    <citation type="journal article" date="2023" name="Mol. Phylogenet. Evol.">
        <title>Genome-scale phylogeny and comparative genomics of the fungal order Sordariales.</title>
        <authorList>
            <person name="Hensen N."/>
            <person name="Bonometti L."/>
            <person name="Westerberg I."/>
            <person name="Brannstrom I.O."/>
            <person name="Guillou S."/>
            <person name="Cros-Aarteil S."/>
            <person name="Calhoun S."/>
            <person name="Haridas S."/>
            <person name="Kuo A."/>
            <person name="Mondo S."/>
            <person name="Pangilinan J."/>
            <person name="Riley R."/>
            <person name="LaButti K."/>
            <person name="Andreopoulos B."/>
            <person name="Lipzen A."/>
            <person name="Chen C."/>
            <person name="Yan M."/>
            <person name="Daum C."/>
            <person name="Ng V."/>
            <person name="Clum A."/>
            <person name="Steindorff A."/>
            <person name="Ohm R.A."/>
            <person name="Martin F."/>
            <person name="Silar P."/>
            <person name="Natvig D.O."/>
            <person name="Lalanne C."/>
            <person name="Gautier V."/>
            <person name="Ament-Velasquez S.L."/>
            <person name="Kruys A."/>
            <person name="Hutchinson M.I."/>
            <person name="Powell A.J."/>
            <person name="Barry K."/>
            <person name="Miller A.N."/>
            <person name="Grigoriev I.V."/>
            <person name="Debuchy R."/>
            <person name="Gladieux P."/>
            <person name="Hiltunen Thoren M."/>
            <person name="Johannesson H."/>
        </authorList>
    </citation>
    <scope>NUCLEOTIDE SEQUENCE</scope>
    <source>
        <strain evidence="9">CBS 168.71</strain>
    </source>
</reference>
<evidence type="ECO:0000259" key="8">
    <source>
        <dbReference type="Pfam" id="PF20684"/>
    </source>
</evidence>
<dbReference type="AlphaFoldDB" id="A0AAE0LSW1"/>
<comment type="similarity">
    <text evidence="5">Belongs to the SAT4 family.</text>
</comment>
<dbReference type="GeneID" id="87842614"/>
<dbReference type="EMBL" id="JAUEPN010000004">
    <property type="protein sequence ID" value="KAK3296551.1"/>
    <property type="molecule type" value="Genomic_DNA"/>
</dbReference>
<feature type="compositionally biased region" description="Basic and acidic residues" evidence="6">
    <location>
        <begin position="302"/>
        <end position="327"/>
    </location>
</feature>
<dbReference type="Proteomes" id="UP001278766">
    <property type="component" value="Unassembled WGS sequence"/>
</dbReference>
<feature type="transmembrane region" description="Helical" evidence="7">
    <location>
        <begin position="95"/>
        <end position="117"/>
    </location>
</feature>
<comment type="subcellular location">
    <subcellularLocation>
        <location evidence="1">Membrane</location>
        <topology evidence="1">Multi-pass membrane protein</topology>
    </subcellularLocation>
</comment>
<feature type="region of interest" description="Disordered" evidence="6">
    <location>
        <begin position="290"/>
        <end position="336"/>
    </location>
</feature>
<gene>
    <name evidence="9" type="ORF">B0H64DRAFT_424874</name>
</gene>
<comment type="caution">
    <text evidence="9">The sequence shown here is derived from an EMBL/GenBank/DDBJ whole genome shotgun (WGS) entry which is preliminary data.</text>
</comment>
<feature type="transmembrane region" description="Helical" evidence="7">
    <location>
        <begin position="50"/>
        <end position="75"/>
    </location>
</feature>
<evidence type="ECO:0000256" key="7">
    <source>
        <dbReference type="SAM" id="Phobius"/>
    </source>
</evidence>
<dbReference type="GO" id="GO:0016020">
    <property type="term" value="C:membrane"/>
    <property type="evidence" value="ECO:0007669"/>
    <property type="project" value="UniProtKB-SubCell"/>
</dbReference>
<evidence type="ECO:0000256" key="2">
    <source>
        <dbReference type="ARBA" id="ARBA00022692"/>
    </source>
</evidence>
<evidence type="ECO:0000256" key="6">
    <source>
        <dbReference type="SAM" id="MobiDB-lite"/>
    </source>
</evidence>
<dbReference type="PANTHER" id="PTHR33048">
    <property type="entry name" value="PTH11-LIKE INTEGRAL MEMBRANE PROTEIN (AFU_ORTHOLOGUE AFUA_5G11245)"/>
    <property type="match status" value="1"/>
</dbReference>
<evidence type="ECO:0000256" key="4">
    <source>
        <dbReference type="ARBA" id="ARBA00023136"/>
    </source>
</evidence>
<proteinExistence type="inferred from homology"/>
<keyword evidence="3 7" id="KW-1133">Transmembrane helix</keyword>
<accession>A0AAE0LSW1</accession>
<keyword evidence="2 7" id="KW-0812">Transmembrane</keyword>
<evidence type="ECO:0000313" key="9">
    <source>
        <dbReference type="EMBL" id="KAK3296551.1"/>
    </source>
</evidence>
<name>A0AAE0LSW1_9PEZI</name>
<feature type="transmembrane region" description="Helical" evidence="7">
    <location>
        <begin position="204"/>
        <end position="226"/>
    </location>
</feature>
<feature type="transmembrane region" description="Helical" evidence="7">
    <location>
        <begin position="171"/>
        <end position="192"/>
    </location>
</feature>
<feature type="transmembrane region" description="Helical" evidence="7">
    <location>
        <begin position="16"/>
        <end position="38"/>
    </location>
</feature>
<evidence type="ECO:0000256" key="1">
    <source>
        <dbReference type="ARBA" id="ARBA00004141"/>
    </source>
</evidence>
<protein>
    <recommendedName>
        <fullName evidence="8">Rhodopsin domain-containing protein</fullName>
    </recommendedName>
</protein>
<sequence length="359" mass="40040">MSTVPVNPDDPGIGPVIYGVSWTFTMLAVFTVGLRFYVRRANSRFFAIEDWVMVLALALQLVYQSILHIMCTYGLGKTGANITPDELLNTRRWMWISSPIANGVSIFARLSAMILLIKIFGTTHQWFKWFLIGFSTIMVILGILSPIFLFAQVTPTAALWDVSTMKVLLTLGIVVFTITDLTYVLFPVCILWKLRMPTHQKIGLILVMSLSLITMGAAMIKVVLVIIQLTNPPAVGHGNLAYFNGLYNLCTGVEQCLVIIMGCIPVLRSIVNLNFPLINTITSSFKRSKSSISSGYYTGDRNTSDESHTTPRLRASDDGEHSVRCDAENGVSQNDEHIRRVDGYSVTYGERPERMQEKV</sequence>
<dbReference type="Pfam" id="PF20684">
    <property type="entry name" value="Fung_rhodopsin"/>
    <property type="match status" value="1"/>
</dbReference>
<reference evidence="9" key="2">
    <citation type="submission" date="2023-06" db="EMBL/GenBank/DDBJ databases">
        <authorList>
            <consortium name="Lawrence Berkeley National Laboratory"/>
            <person name="Haridas S."/>
            <person name="Hensen N."/>
            <person name="Bonometti L."/>
            <person name="Westerberg I."/>
            <person name="Brannstrom I.O."/>
            <person name="Guillou S."/>
            <person name="Cros-Aarteil S."/>
            <person name="Calhoun S."/>
            <person name="Kuo A."/>
            <person name="Mondo S."/>
            <person name="Pangilinan J."/>
            <person name="Riley R."/>
            <person name="Labutti K."/>
            <person name="Andreopoulos B."/>
            <person name="Lipzen A."/>
            <person name="Chen C."/>
            <person name="Yanf M."/>
            <person name="Daum C."/>
            <person name="Ng V."/>
            <person name="Clum A."/>
            <person name="Steindorff A."/>
            <person name="Ohm R."/>
            <person name="Martin F."/>
            <person name="Silar P."/>
            <person name="Natvig D."/>
            <person name="Lalanne C."/>
            <person name="Gautier V."/>
            <person name="Ament-Velasquez S.L."/>
            <person name="Kruys A."/>
            <person name="Hutchinson M.I."/>
            <person name="Powell A.J."/>
            <person name="Barry K."/>
            <person name="Miller A.N."/>
            <person name="Grigoriev I.V."/>
            <person name="Debuchy R."/>
            <person name="Gladieux P."/>
            <person name="Thoren M.H."/>
            <person name="Johannesson H."/>
        </authorList>
    </citation>
    <scope>NUCLEOTIDE SEQUENCE</scope>
    <source>
        <strain evidence="9">CBS 168.71</strain>
    </source>
</reference>
<organism evidence="9 10">
    <name type="scientific">Chaetomium fimeti</name>
    <dbReference type="NCBI Taxonomy" id="1854472"/>
    <lineage>
        <taxon>Eukaryota</taxon>
        <taxon>Fungi</taxon>
        <taxon>Dikarya</taxon>
        <taxon>Ascomycota</taxon>
        <taxon>Pezizomycotina</taxon>
        <taxon>Sordariomycetes</taxon>
        <taxon>Sordariomycetidae</taxon>
        <taxon>Sordariales</taxon>
        <taxon>Chaetomiaceae</taxon>
        <taxon>Chaetomium</taxon>
    </lineage>
</organism>
<dbReference type="RefSeq" id="XP_062660065.1">
    <property type="nucleotide sequence ID" value="XM_062805666.1"/>
</dbReference>
<feature type="domain" description="Rhodopsin" evidence="8">
    <location>
        <begin position="34"/>
        <end position="271"/>
    </location>
</feature>